<dbReference type="InterPro" id="IPR029058">
    <property type="entry name" value="AB_hydrolase_fold"/>
</dbReference>
<dbReference type="HOGENOM" id="CLU_1448586_0_0_1"/>
<sequence length="187" mass="21146">MGYNSITWFRNLIERINQHKTAKVPLLLGTNQDDGTLFAVGQTSLERLIEELDLMVTIEQVRALYPGLSDVQIIPLAIRDFLLIRKNRSISTALIGIGMTDIFRYICEGMSDTVAYYGKLMTVVKEIFGTFNRSTATAAEATLFHTMQTAWANFIKNLTSSPAPNWEKWVPNNNTTKPWRNLPSKGM</sequence>
<dbReference type="EMBL" id="KN837114">
    <property type="protein sequence ID" value="KIJ44979.1"/>
    <property type="molecule type" value="Genomic_DNA"/>
</dbReference>
<evidence type="ECO:0000313" key="2">
    <source>
        <dbReference type="Proteomes" id="UP000054279"/>
    </source>
</evidence>
<accession>A0A0C9VD98</accession>
<evidence type="ECO:0008006" key="3">
    <source>
        <dbReference type="Google" id="ProtNLM"/>
    </source>
</evidence>
<organism evidence="1 2">
    <name type="scientific">Sphaerobolus stellatus (strain SS14)</name>
    <dbReference type="NCBI Taxonomy" id="990650"/>
    <lineage>
        <taxon>Eukaryota</taxon>
        <taxon>Fungi</taxon>
        <taxon>Dikarya</taxon>
        <taxon>Basidiomycota</taxon>
        <taxon>Agaricomycotina</taxon>
        <taxon>Agaricomycetes</taxon>
        <taxon>Phallomycetidae</taxon>
        <taxon>Geastrales</taxon>
        <taxon>Sphaerobolaceae</taxon>
        <taxon>Sphaerobolus</taxon>
    </lineage>
</organism>
<protein>
    <recommendedName>
        <fullName evidence="3">Carboxylesterase type B domain-containing protein</fullName>
    </recommendedName>
</protein>
<name>A0A0C9VD98_SPHS4</name>
<proteinExistence type="predicted"/>
<dbReference type="Proteomes" id="UP000054279">
    <property type="component" value="Unassembled WGS sequence"/>
</dbReference>
<evidence type="ECO:0000313" key="1">
    <source>
        <dbReference type="EMBL" id="KIJ44979.1"/>
    </source>
</evidence>
<keyword evidence="2" id="KW-1185">Reference proteome</keyword>
<dbReference type="AlphaFoldDB" id="A0A0C9VD98"/>
<dbReference type="OrthoDB" id="408631at2759"/>
<reference evidence="1 2" key="1">
    <citation type="submission" date="2014-06" db="EMBL/GenBank/DDBJ databases">
        <title>Evolutionary Origins and Diversification of the Mycorrhizal Mutualists.</title>
        <authorList>
            <consortium name="DOE Joint Genome Institute"/>
            <consortium name="Mycorrhizal Genomics Consortium"/>
            <person name="Kohler A."/>
            <person name="Kuo A."/>
            <person name="Nagy L.G."/>
            <person name="Floudas D."/>
            <person name="Copeland A."/>
            <person name="Barry K.W."/>
            <person name="Cichocki N."/>
            <person name="Veneault-Fourrey C."/>
            <person name="LaButti K."/>
            <person name="Lindquist E.A."/>
            <person name="Lipzen A."/>
            <person name="Lundell T."/>
            <person name="Morin E."/>
            <person name="Murat C."/>
            <person name="Riley R."/>
            <person name="Ohm R."/>
            <person name="Sun H."/>
            <person name="Tunlid A."/>
            <person name="Henrissat B."/>
            <person name="Grigoriev I.V."/>
            <person name="Hibbett D.S."/>
            <person name="Martin F."/>
        </authorList>
    </citation>
    <scope>NUCLEOTIDE SEQUENCE [LARGE SCALE GENOMIC DNA]</scope>
    <source>
        <strain evidence="1 2">SS14</strain>
    </source>
</reference>
<dbReference type="Gene3D" id="3.40.50.1820">
    <property type="entry name" value="alpha/beta hydrolase"/>
    <property type="match status" value="1"/>
</dbReference>
<gene>
    <name evidence="1" type="ORF">M422DRAFT_67428</name>
</gene>
<dbReference type="SUPFAM" id="SSF53474">
    <property type="entry name" value="alpha/beta-Hydrolases"/>
    <property type="match status" value="1"/>
</dbReference>